<dbReference type="PATRIC" id="fig|454.4.peg.36"/>
<protein>
    <submittedName>
        <fullName evidence="3">Peptidase, M23/M37 family</fullName>
    </submittedName>
</protein>
<evidence type="ECO:0000313" key="3">
    <source>
        <dbReference type="EMBL" id="KTD35143.1"/>
    </source>
</evidence>
<dbReference type="Pfam" id="PF18421">
    <property type="entry name" value="Peptidase_M23_N"/>
    <property type="match status" value="1"/>
</dbReference>
<name>A0A0W0WS41_9GAMM</name>
<dbReference type="PANTHER" id="PTHR21666">
    <property type="entry name" value="PEPTIDASE-RELATED"/>
    <property type="match status" value="1"/>
</dbReference>
<dbReference type="PANTHER" id="PTHR21666:SF285">
    <property type="entry name" value="M23 FAMILY METALLOPEPTIDASE"/>
    <property type="match status" value="1"/>
</dbReference>
<dbReference type="STRING" id="454.Lisr_0035"/>
<dbReference type="AlphaFoldDB" id="A0A0W0WS41"/>
<comment type="caution">
    <text evidence="3">The sequence shown here is derived from an EMBL/GenBank/DDBJ whole genome shotgun (WGS) entry which is preliminary data.</text>
</comment>
<evidence type="ECO:0000259" key="2">
    <source>
        <dbReference type="Pfam" id="PF18421"/>
    </source>
</evidence>
<evidence type="ECO:0000313" key="4">
    <source>
        <dbReference type="Proteomes" id="UP000054761"/>
    </source>
</evidence>
<accession>A0A0W0WS41</accession>
<dbReference type="InterPro" id="IPR011055">
    <property type="entry name" value="Dup_hybrid_motif"/>
</dbReference>
<dbReference type="Proteomes" id="UP000054761">
    <property type="component" value="Unassembled WGS sequence"/>
</dbReference>
<dbReference type="SUPFAM" id="SSF51261">
    <property type="entry name" value="Duplicated hybrid motif"/>
    <property type="match status" value="1"/>
</dbReference>
<dbReference type="CDD" id="cd12797">
    <property type="entry name" value="M23_peptidase"/>
    <property type="match status" value="1"/>
</dbReference>
<dbReference type="EMBL" id="LNYH01000002">
    <property type="protein sequence ID" value="KTD35143.1"/>
    <property type="molecule type" value="Genomic_DNA"/>
</dbReference>
<proteinExistence type="predicted"/>
<dbReference type="Gene3D" id="2.60.40.1590">
    <property type="entry name" value="Peptidoglycan hydrolase domains"/>
    <property type="match status" value="1"/>
</dbReference>
<dbReference type="FunFam" id="2.70.70.10:FF:000019">
    <property type="entry name" value="M23 family peptidase"/>
    <property type="match status" value="1"/>
</dbReference>
<dbReference type="Pfam" id="PF01551">
    <property type="entry name" value="Peptidase_M23"/>
    <property type="match status" value="1"/>
</dbReference>
<dbReference type="InterPro" id="IPR040487">
    <property type="entry name" value="Peptidase_M23_N"/>
</dbReference>
<dbReference type="RefSeq" id="WP_058500430.1">
    <property type="nucleotide sequence ID" value="NZ_CAAAJA010000016.1"/>
</dbReference>
<dbReference type="GO" id="GO:0004222">
    <property type="term" value="F:metalloendopeptidase activity"/>
    <property type="evidence" value="ECO:0007669"/>
    <property type="project" value="TreeGrafter"/>
</dbReference>
<dbReference type="InterPro" id="IPR050570">
    <property type="entry name" value="Cell_wall_metabolism_enzyme"/>
</dbReference>
<sequence length="300" mass="33680">MKGLMVTLFKTSLVFFFLTAYIFAQSLPENHAVNGGLTIIPIDIKQKPEAYFNDKRIIVTPSPNENQWLLIVGIPLDSHQEIQRLTIKKPLKATVPFHVSEKFYKTQYLTISNKRKVDPFAKDRKRIDQENEKMAKLFATWTDGNPFKEKYIAPVHGPISSLFGLRRVYNKKPRAPHSGLDIAAPAGTPVKVTSQGKVVDADNYFFTGNTVIVDHGQGVFSLYAHLSEINVKKGEKIKQGDIIGKVGQTGRVTGPHLHWSMVMNETLVDPLLFVPVRTVTAMPDKPEKIHKTKAPTDHNS</sequence>
<keyword evidence="4" id="KW-1185">Reference proteome</keyword>
<feature type="domain" description="Peptidase family M23 N-terminal" evidence="2">
    <location>
        <begin position="30"/>
        <end position="102"/>
    </location>
</feature>
<reference evidence="3 4" key="1">
    <citation type="submission" date="2015-11" db="EMBL/GenBank/DDBJ databases">
        <title>Genomic analysis of 38 Legionella species identifies large and diverse effector repertoires.</title>
        <authorList>
            <person name="Burstein D."/>
            <person name="Amaro F."/>
            <person name="Zusman T."/>
            <person name="Lifshitz Z."/>
            <person name="Cohen O."/>
            <person name="Gilbert J.A."/>
            <person name="Pupko T."/>
            <person name="Shuman H.A."/>
            <person name="Segal G."/>
        </authorList>
    </citation>
    <scope>NUCLEOTIDE SEQUENCE [LARGE SCALE GENOMIC DNA]</scope>
    <source>
        <strain evidence="3 4">Bercovier 4</strain>
    </source>
</reference>
<gene>
    <name evidence="3" type="ORF">Lisr_0035</name>
</gene>
<dbReference type="Gene3D" id="2.70.70.10">
    <property type="entry name" value="Glucose Permease (Domain IIA)"/>
    <property type="match status" value="1"/>
</dbReference>
<organism evidence="3 4">
    <name type="scientific">Legionella israelensis</name>
    <dbReference type="NCBI Taxonomy" id="454"/>
    <lineage>
        <taxon>Bacteria</taxon>
        <taxon>Pseudomonadati</taxon>
        <taxon>Pseudomonadota</taxon>
        <taxon>Gammaproteobacteria</taxon>
        <taxon>Legionellales</taxon>
        <taxon>Legionellaceae</taxon>
        <taxon>Legionella</taxon>
    </lineage>
</organism>
<dbReference type="InterPro" id="IPR016047">
    <property type="entry name" value="M23ase_b-sheet_dom"/>
</dbReference>
<feature type="domain" description="M23ase beta-sheet core" evidence="1">
    <location>
        <begin position="176"/>
        <end position="270"/>
    </location>
</feature>
<evidence type="ECO:0000259" key="1">
    <source>
        <dbReference type="Pfam" id="PF01551"/>
    </source>
</evidence>